<protein>
    <submittedName>
        <fullName evidence="7">TetR/AcrR family transcriptional regulator</fullName>
    </submittedName>
</protein>
<name>A0ABU3V0Z6_9ACTN</name>
<keyword evidence="3" id="KW-0804">Transcription</keyword>
<dbReference type="PANTHER" id="PTHR30055:SF243">
    <property type="entry name" value="HTH-TYPE TRANSCRIPTIONAL REGULATOR RV1816"/>
    <property type="match status" value="1"/>
</dbReference>
<evidence type="ECO:0000256" key="5">
    <source>
        <dbReference type="SAM" id="MobiDB-lite"/>
    </source>
</evidence>
<dbReference type="EMBL" id="JARAKF010000001">
    <property type="protein sequence ID" value="MDU8999853.1"/>
    <property type="molecule type" value="Genomic_DNA"/>
</dbReference>
<dbReference type="RefSeq" id="WP_266937786.1">
    <property type="nucleotide sequence ID" value="NZ_CP107955.1"/>
</dbReference>
<dbReference type="Proteomes" id="UP001257627">
    <property type="component" value="Unassembled WGS sequence"/>
</dbReference>
<feature type="compositionally biased region" description="Low complexity" evidence="5">
    <location>
        <begin position="19"/>
        <end position="35"/>
    </location>
</feature>
<feature type="DNA-binding region" description="H-T-H motif" evidence="4">
    <location>
        <begin position="65"/>
        <end position="84"/>
    </location>
</feature>
<dbReference type="PANTHER" id="PTHR30055">
    <property type="entry name" value="HTH-TYPE TRANSCRIPTIONAL REGULATOR RUTR"/>
    <property type="match status" value="1"/>
</dbReference>
<keyword evidence="8" id="KW-1185">Reference proteome</keyword>
<feature type="domain" description="HTH tetR-type" evidence="6">
    <location>
        <begin position="42"/>
        <end position="102"/>
    </location>
</feature>
<evidence type="ECO:0000256" key="1">
    <source>
        <dbReference type="ARBA" id="ARBA00023015"/>
    </source>
</evidence>
<evidence type="ECO:0000259" key="6">
    <source>
        <dbReference type="PROSITE" id="PS50977"/>
    </source>
</evidence>
<dbReference type="InterPro" id="IPR025996">
    <property type="entry name" value="MT1864/Rv1816-like_C"/>
</dbReference>
<feature type="region of interest" description="Disordered" evidence="5">
    <location>
        <begin position="1"/>
        <end position="39"/>
    </location>
</feature>
<evidence type="ECO:0000256" key="4">
    <source>
        <dbReference type="PROSITE-ProRule" id="PRU00335"/>
    </source>
</evidence>
<dbReference type="InterPro" id="IPR050109">
    <property type="entry name" value="HTH-type_TetR-like_transc_reg"/>
</dbReference>
<sequence length="290" mass="30821">MPVPERPKTAAPPTPSAPSAPSVPAARSASSAPATLRERRRATAVREILDAAELHITEHGPEGLSLRAVARSLGMTVQALYHYFPNRHALVTVLVTKGYEDLFAAVQAAVDSTADPAAGAGGTAADSVADRPFVSRLLDAAEGYRGWAIAHPERFKLLFGTPLRDYAAPADGASTIAARRMSTIFQRELFGGFSPEQLAAADMPPLSPQFRAYLDQLPPDGPGVLPPPAIALLMEAWGRMHGMVVLEVFGHTSFLGDHEAELFHLAMRNMLADIHRRIPGSADAVEAGAV</sequence>
<gene>
    <name evidence="7" type="ORF">PU648_47445</name>
</gene>
<dbReference type="Gene3D" id="1.10.357.10">
    <property type="entry name" value="Tetracycline Repressor, domain 2"/>
    <property type="match status" value="1"/>
</dbReference>
<dbReference type="SUPFAM" id="SSF48498">
    <property type="entry name" value="Tetracyclin repressor-like, C-terminal domain"/>
    <property type="match status" value="1"/>
</dbReference>
<comment type="caution">
    <text evidence="7">The sequence shown here is derived from an EMBL/GenBank/DDBJ whole genome shotgun (WGS) entry which is preliminary data.</text>
</comment>
<proteinExistence type="predicted"/>
<dbReference type="PROSITE" id="PS50977">
    <property type="entry name" value="HTH_TETR_2"/>
    <property type="match status" value="1"/>
</dbReference>
<dbReference type="PRINTS" id="PR00455">
    <property type="entry name" value="HTHTETR"/>
</dbReference>
<organism evidence="7 8">
    <name type="scientific">Streptomyces mirabilis</name>
    <dbReference type="NCBI Taxonomy" id="68239"/>
    <lineage>
        <taxon>Bacteria</taxon>
        <taxon>Bacillati</taxon>
        <taxon>Actinomycetota</taxon>
        <taxon>Actinomycetes</taxon>
        <taxon>Kitasatosporales</taxon>
        <taxon>Streptomycetaceae</taxon>
        <taxon>Streptomyces</taxon>
    </lineage>
</organism>
<evidence type="ECO:0000313" key="8">
    <source>
        <dbReference type="Proteomes" id="UP001257627"/>
    </source>
</evidence>
<dbReference type="InterPro" id="IPR001647">
    <property type="entry name" value="HTH_TetR"/>
</dbReference>
<feature type="compositionally biased region" description="Pro residues" evidence="5">
    <location>
        <begin position="9"/>
        <end position="18"/>
    </location>
</feature>
<keyword evidence="1" id="KW-0805">Transcription regulation</keyword>
<keyword evidence="2 4" id="KW-0238">DNA-binding</keyword>
<evidence type="ECO:0000313" key="7">
    <source>
        <dbReference type="EMBL" id="MDU8999853.1"/>
    </source>
</evidence>
<evidence type="ECO:0000256" key="2">
    <source>
        <dbReference type="ARBA" id="ARBA00023125"/>
    </source>
</evidence>
<dbReference type="InterPro" id="IPR009057">
    <property type="entry name" value="Homeodomain-like_sf"/>
</dbReference>
<evidence type="ECO:0000256" key="3">
    <source>
        <dbReference type="ARBA" id="ARBA00023163"/>
    </source>
</evidence>
<dbReference type="Pfam" id="PF13305">
    <property type="entry name" value="TetR_C_33"/>
    <property type="match status" value="1"/>
</dbReference>
<dbReference type="InterPro" id="IPR036271">
    <property type="entry name" value="Tet_transcr_reg_TetR-rel_C_sf"/>
</dbReference>
<accession>A0ABU3V0Z6</accession>
<dbReference type="SUPFAM" id="SSF46689">
    <property type="entry name" value="Homeodomain-like"/>
    <property type="match status" value="1"/>
</dbReference>
<dbReference type="Pfam" id="PF00440">
    <property type="entry name" value="TetR_N"/>
    <property type="match status" value="1"/>
</dbReference>
<reference evidence="7 8" key="1">
    <citation type="submission" date="2023-02" db="EMBL/GenBank/DDBJ databases">
        <authorList>
            <person name="Maleckis M."/>
        </authorList>
    </citation>
    <scope>NUCLEOTIDE SEQUENCE [LARGE SCALE GENOMIC DNA]</scope>
    <source>
        <strain evidence="7 8">P8-A2</strain>
    </source>
</reference>